<dbReference type="AlphaFoldDB" id="A0A0F9AEM1"/>
<sequence length="354" mass="39582">VNLLVGKNATGKTRTLSVIKGLADLLSGESRLRFRSGNFNATFDDDGKSENYVLTYSDSKVIREEFTFDGNRVLTRGDGGAGKIFAEKEEKEIEFQTPENELAAVARRDKLQHSFFEPLHQWASSLYHYAFALDLGKAAFVVVTKNHGSQVNSRDTEQVVAIFRKGEKDLGDPFKEAIRKDMAAVGYSLDDVGTGPCVSVIIEGPFPSEPVAIFVKETSLRSNTDQTEMSQGMFRALSLIIQTTYSEMAGQPSCILIDDIGEGLDFERSCALIKLLTDKAKRSSVQLVMATNDRFVMNNVPLEAWSLLRREGTECRVYNYANSKAIFDEFKFTGMNNFDFFALDFVREEQPVNE</sequence>
<protein>
    <recommendedName>
        <fullName evidence="1">ATPase AAA-type core domain-containing protein</fullName>
    </recommendedName>
</protein>
<evidence type="ECO:0000313" key="2">
    <source>
        <dbReference type="EMBL" id="KKK76889.1"/>
    </source>
</evidence>
<dbReference type="InterPro" id="IPR003959">
    <property type="entry name" value="ATPase_AAA_core"/>
</dbReference>
<gene>
    <name evidence="2" type="ORF">LCGC14_2859100</name>
</gene>
<dbReference type="GO" id="GO:0016887">
    <property type="term" value="F:ATP hydrolysis activity"/>
    <property type="evidence" value="ECO:0007669"/>
    <property type="project" value="InterPro"/>
</dbReference>
<dbReference type="InterPro" id="IPR027417">
    <property type="entry name" value="P-loop_NTPase"/>
</dbReference>
<dbReference type="Pfam" id="PF13304">
    <property type="entry name" value="AAA_21"/>
    <property type="match status" value="1"/>
</dbReference>
<organism evidence="2">
    <name type="scientific">marine sediment metagenome</name>
    <dbReference type="NCBI Taxonomy" id="412755"/>
    <lineage>
        <taxon>unclassified sequences</taxon>
        <taxon>metagenomes</taxon>
        <taxon>ecological metagenomes</taxon>
    </lineage>
</organism>
<dbReference type="Gene3D" id="3.40.50.300">
    <property type="entry name" value="P-loop containing nucleotide triphosphate hydrolases"/>
    <property type="match status" value="1"/>
</dbReference>
<comment type="caution">
    <text evidence="2">The sequence shown here is derived from an EMBL/GenBank/DDBJ whole genome shotgun (WGS) entry which is preliminary data.</text>
</comment>
<dbReference type="GO" id="GO:0005524">
    <property type="term" value="F:ATP binding"/>
    <property type="evidence" value="ECO:0007669"/>
    <property type="project" value="InterPro"/>
</dbReference>
<name>A0A0F9AEM1_9ZZZZ</name>
<reference evidence="2" key="1">
    <citation type="journal article" date="2015" name="Nature">
        <title>Complex archaea that bridge the gap between prokaryotes and eukaryotes.</title>
        <authorList>
            <person name="Spang A."/>
            <person name="Saw J.H."/>
            <person name="Jorgensen S.L."/>
            <person name="Zaremba-Niedzwiedzka K."/>
            <person name="Martijn J."/>
            <person name="Lind A.E."/>
            <person name="van Eijk R."/>
            <person name="Schleper C."/>
            <person name="Guy L."/>
            <person name="Ettema T.J."/>
        </authorList>
    </citation>
    <scope>NUCLEOTIDE SEQUENCE</scope>
</reference>
<proteinExistence type="predicted"/>
<dbReference type="SUPFAM" id="SSF52540">
    <property type="entry name" value="P-loop containing nucleoside triphosphate hydrolases"/>
    <property type="match status" value="1"/>
</dbReference>
<dbReference type="EMBL" id="LAZR01055210">
    <property type="protein sequence ID" value="KKK76889.1"/>
    <property type="molecule type" value="Genomic_DNA"/>
</dbReference>
<feature type="non-terminal residue" evidence="2">
    <location>
        <position position="1"/>
    </location>
</feature>
<evidence type="ECO:0000259" key="1">
    <source>
        <dbReference type="Pfam" id="PF13304"/>
    </source>
</evidence>
<accession>A0A0F9AEM1</accession>
<feature type="domain" description="ATPase AAA-type core" evidence="1">
    <location>
        <begin position="1"/>
        <end position="291"/>
    </location>
</feature>